<gene>
    <name evidence="2" type="ORF">NCTC4191_02035</name>
</gene>
<keyword evidence="3" id="KW-1185">Reference proteome</keyword>
<protein>
    <recommendedName>
        <fullName evidence="1">DUF3950 domain-containing protein</fullName>
    </recommendedName>
</protein>
<dbReference type="AlphaFoldDB" id="A0A380U3N2"/>
<dbReference type="InterPro" id="IPR025030">
    <property type="entry name" value="DUF3950"/>
</dbReference>
<dbReference type="Pfam" id="PF13132">
    <property type="entry name" value="DUF3950"/>
    <property type="match status" value="1"/>
</dbReference>
<name>A0A380U3N2_ACTLI</name>
<feature type="domain" description="DUF3950" evidence="1">
    <location>
        <begin position="21"/>
        <end position="55"/>
    </location>
</feature>
<dbReference type="EMBL" id="UFRN01000002">
    <property type="protein sequence ID" value="SUT95879.1"/>
    <property type="molecule type" value="Genomic_DNA"/>
</dbReference>
<accession>A0A380U3N2</accession>
<evidence type="ECO:0000313" key="2">
    <source>
        <dbReference type="EMBL" id="SUT95879.1"/>
    </source>
</evidence>
<sequence>MATGYKNNKSFTKGIRFPYELIQEIEIAVKLENQGSDKPVTNFSAWVIGACRDKLDNPNSDK</sequence>
<organism evidence="2 3">
    <name type="scientific">Actinobacillus lignieresii</name>
    <dbReference type="NCBI Taxonomy" id="720"/>
    <lineage>
        <taxon>Bacteria</taxon>
        <taxon>Pseudomonadati</taxon>
        <taxon>Pseudomonadota</taxon>
        <taxon>Gammaproteobacteria</taxon>
        <taxon>Pasteurellales</taxon>
        <taxon>Pasteurellaceae</taxon>
        <taxon>Actinobacillus</taxon>
    </lineage>
</organism>
<reference evidence="2 3" key="1">
    <citation type="submission" date="2018-06" db="EMBL/GenBank/DDBJ databases">
        <authorList>
            <consortium name="Pathogen Informatics"/>
            <person name="Doyle S."/>
        </authorList>
    </citation>
    <scope>NUCLEOTIDE SEQUENCE [LARGE SCALE GENOMIC DNA]</scope>
    <source>
        <strain evidence="2 3">NCTC4191</strain>
    </source>
</reference>
<dbReference type="NCBIfam" id="NF041551">
    <property type="entry name" value="YlcI_YnfO_N"/>
    <property type="match status" value="1"/>
</dbReference>
<evidence type="ECO:0000259" key="1">
    <source>
        <dbReference type="Pfam" id="PF13132"/>
    </source>
</evidence>
<dbReference type="Proteomes" id="UP000254253">
    <property type="component" value="Unassembled WGS sequence"/>
</dbReference>
<proteinExistence type="predicted"/>
<evidence type="ECO:0000313" key="3">
    <source>
        <dbReference type="Proteomes" id="UP000254253"/>
    </source>
</evidence>
<dbReference type="RefSeq" id="WP_115590970.1">
    <property type="nucleotide sequence ID" value="NZ_UFRN01000002.1"/>
</dbReference>